<dbReference type="Pfam" id="PF02120">
    <property type="entry name" value="Flg_hook"/>
    <property type="match status" value="1"/>
</dbReference>
<dbReference type="Gene3D" id="3.30.750.140">
    <property type="match status" value="1"/>
</dbReference>
<feature type="compositionally biased region" description="Basic and acidic residues" evidence="1">
    <location>
        <begin position="90"/>
        <end position="117"/>
    </location>
</feature>
<dbReference type="AlphaFoldDB" id="A0A1C3JLZ5"/>
<evidence type="ECO:0000313" key="4">
    <source>
        <dbReference type="EMBL" id="SBT21280.1"/>
    </source>
</evidence>
<dbReference type="OrthoDB" id="1792985at2"/>
<dbReference type="CDD" id="cd17470">
    <property type="entry name" value="T3SS_Flik_C"/>
    <property type="match status" value="1"/>
</dbReference>
<feature type="compositionally biased region" description="Polar residues" evidence="1">
    <location>
        <begin position="161"/>
        <end position="186"/>
    </location>
</feature>
<keyword evidence="5" id="KW-1185">Reference proteome</keyword>
<keyword evidence="3" id="KW-0969">Cilium</keyword>
<feature type="domain" description="Flagellar hook-length control protein-like C-terminal" evidence="2">
    <location>
        <begin position="512"/>
        <end position="594"/>
    </location>
</feature>
<reference evidence="3 6" key="2">
    <citation type="submission" date="2016-06" db="EMBL/GenBank/DDBJ databases">
        <authorList>
            <person name="Kjaerup R.B."/>
            <person name="Dalgaard T.S."/>
            <person name="Juul-Madsen H.R."/>
        </authorList>
    </citation>
    <scope>NUCLEOTIDE SEQUENCE [LARGE SCALE GENOMIC DNA]</scope>
    <source>
        <strain evidence="3 6">CECT 5115</strain>
    </source>
</reference>
<dbReference type="InterPro" id="IPR038610">
    <property type="entry name" value="FliK-like_C_sf"/>
</dbReference>
<dbReference type="InterPro" id="IPR021136">
    <property type="entry name" value="Flagellar_hook_control-like_C"/>
</dbReference>
<reference evidence="4 5" key="1">
    <citation type="submission" date="2016-06" db="EMBL/GenBank/DDBJ databases">
        <authorList>
            <person name="Rodrigo-Torres L."/>
            <person name="Arahal D.R."/>
        </authorList>
    </citation>
    <scope>NUCLEOTIDE SEQUENCE [LARGE SCALE GENOMIC DNA]</scope>
    <source>
        <strain evidence="4 5">CECT 5116</strain>
    </source>
</reference>
<protein>
    <submittedName>
        <fullName evidence="3">Flagellar hook-length control protein FliK</fullName>
    </submittedName>
</protein>
<dbReference type="PANTHER" id="PTHR37533">
    <property type="entry name" value="FLAGELLAR HOOK-LENGTH CONTROL PROTEIN"/>
    <property type="match status" value="1"/>
</dbReference>
<dbReference type="Proteomes" id="UP000092840">
    <property type="component" value="Unassembled WGS sequence"/>
</dbReference>
<dbReference type="RefSeq" id="WP_067030783.1">
    <property type="nucleotide sequence ID" value="NZ_FLRA01000002.1"/>
</dbReference>
<evidence type="ECO:0000313" key="5">
    <source>
        <dbReference type="Proteomes" id="UP000092840"/>
    </source>
</evidence>
<keyword evidence="3" id="KW-0966">Cell projection</keyword>
<proteinExistence type="predicted"/>
<evidence type="ECO:0000313" key="3">
    <source>
        <dbReference type="EMBL" id="SBT16232.1"/>
    </source>
</evidence>
<dbReference type="InterPro" id="IPR052563">
    <property type="entry name" value="FliK"/>
</dbReference>
<feature type="region of interest" description="Disordered" evidence="1">
    <location>
        <begin position="1"/>
        <end position="278"/>
    </location>
</feature>
<feature type="compositionally biased region" description="Polar residues" evidence="1">
    <location>
        <begin position="40"/>
        <end position="68"/>
    </location>
</feature>
<sequence length="642" mass="66836">MINSPSLSVVSTTPKVAKTSSSSQGNTGSDFGSVLDATNRPYSTDRTSKSSSVASDKNQQTQRSTDSSVAVDGTQKTGEAESHSVQSKPQGKEAKAKEIEQPVKTDGGRAVDQDKVGADSSELSPVDKDGKERQTDGQAVAVDGSAMGDSTQSERLDTASGVIQLSPQTNDEQLSQEGSADQNSVDEMNAASEGEGTSTISQEYDTSSEIKNTQLSEGSTESEGGKTTQLDTGSSNVEGGGNTLSNPIKQANDNAHTSNDVQKKVSEENQLELESSVASSNSGVISDATFQEGLPSEVATETTAAVADDVIHLQGKTQTGSESVLQSGNTAPLDTEAVAINQSEAANENIAPLNVSASLSENSVDNDVELDALRPNENLRWMMEQLSKKAEQTTSGLNTAPNAMNVSKSALSGESLAAALQDGDLSVLMDKDLIELPKDLSELMGAKKALEQAVTGFSSSLQSTGQGLNSLTSANALMGAATANARPEGAAAQLTMHALPDTQAWSSEMTSKVSWVVKEGFKTAHIQLDPPELGSLTVKVSIDQDSNTHVSFVASSAHAKEALEGQMQRLRDMLQQQGMDLDSVDVEVSQDNGQAYGSDASDGQNGQGEGGGNPGNDDVGDMDGLENVSYVSPAEQGIDYYA</sequence>
<feature type="compositionally biased region" description="Polar residues" evidence="1">
    <location>
        <begin position="1"/>
        <end position="30"/>
    </location>
</feature>
<accession>A0A1C3JLZ5</accession>
<keyword evidence="3" id="KW-0282">Flagellum</keyword>
<evidence type="ECO:0000259" key="2">
    <source>
        <dbReference type="Pfam" id="PF02120"/>
    </source>
</evidence>
<feature type="compositionally biased region" description="Polar residues" evidence="1">
    <location>
        <begin position="195"/>
        <end position="260"/>
    </location>
</feature>
<dbReference type="EMBL" id="FLRA01000002">
    <property type="protein sequence ID" value="SBT16232.1"/>
    <property type="molecule type" value="Genomic_DNA"/>
</dbReference>
<feature type="compositionally biased region" description="Basic and acidic residues" evidence="1">
    <location>
        <begin position="125"/>
        <end position="135"/>
    </location>
</feature>
<feature type="compositionally biased region" description="Gly residues" evidence="1">
    <location>
        <begin position="605"/>
        <end position="614"/>
    </location>
</feature>
<feature type="region of interest" description="Disordered" evidence="1">
    <location>
        <begin position="592"/>
        <end position="642"/>
    </location>
</feature>
<name>A0A1C3JLZ5_9GAMM</name>
<dbReference type="PANTHER" id="PTHR37533:SF2">
    <property type="entry name" value="FLAGELLAR HOOK-LENGTH CONTROL PROTEIN"/>
    <property type="match status" value="1"/>
</dbReference>
<evidence type="ECO:0000256" key="1">
    <source>
        <dbReference type="SAM" id="MobiDB-lite"/>
    </source>
</evidence>
<gene>
    <name evidence="3" type="ORF">MGA5115_00312</name>
    <name evidence="4" type="ORF">MGA5116_01873</name>
</gene>
<dbReference type="EMBL" id="FLRB01000012">
    <property type="protein sequence ID" value="SBT21280.1"/>
    <property type="molecule type" value="Genomic_DNA"/>
</dbReference>
<organism evidence="3 6">
    <name type="scientific">Marinomonas gallaica</name>
    <dbReference type="NCBI Taxonomy" id="1806667"/>
    <lineage>
        <taxon>Bacteria</taxon>
        <taxon>Pseudomonadati</taxon>
        <taxon>Pseudomonadota</taxon>
        <taxon>Gammaproteobacteria</taxon>
        <taxon>Oceanospirillales</taxon>
        <taxon>Oceanospirillaceae</taxon>
        <taxon>Marinomonas</taxon>
    </lineage>
</organism>
<dbReference type="Proteomes" id="UP000092871">
    <property type="component" value="Unassembled WGS sequence"/>
</dbReference>
<evidence type="ECO:0000313" key="6">
    <source>
        <dbReference type="Proteomes" id="UP000092871"/>
    </source>
</evidence>